<reference evidence="2" key="2">
    <citation type="submission" date="2015-01" db="EMBL/GenBank/DDBJ databases">
        <title>Evolutionary Origins and Diversification of the Mycorrhizal Mutualists.</title>
        <authorList>
            <consortium name="DOE Joint Genome Institute"/>
            <consortium name="Mycorrhizal Genomics Consortium"/>
            <person name="Kohler A."/>
            <person name="Kuo A."/>
            <person name="Nagy L.G."/>
            <person name="Floudas D."/>
            <person name="Copeland A."/>
            <person name="Barry K.W."/>
            <person name="Cichocki N."/>
            <person name="Veneault-Fourrey C."/>
            <person name="LaButti K."/>
            <person name="Lindquist E.A."/>
            <person name="Lipzen A."/>
            <person name="Lundell T."/>
            <person name="Morin E."/>
            <person name="Murat C."/>
            <person name="Riley R."/>
            <person name="Ohm R."/>
            <person name="Sun H."/>
            <person name="Tunlid A."/>
            <person name="Henrissat B."/>
            <person name="Grigoriev I.V."/>
            <person name="Hibbett D.S."/>
            <person name="Martin F."/>
        </authorList>
    </citation>
    <scope>NUCLEOTIDE SEQUENCE [LARGE SCALE GENOMIC DNA]</scope>
    <source>
        <strain evidence="2">h7</strain>
    </source>
</reference>
<gene>
    <name evidence="1" type="ORF">M413DRAFT_445474</name>
</gene>
<keyword evidence="2" id="KW-1185">Reference proteome</keyword>
<protein>
    <submittedName>
        <fullName evidence="1">Uncharacterized protein</fullName>
    </submittedName>
</protein>
<sequence length="64" mass="7338">MPRRGVEGYSILPRSTHKRVRGRVSTCRPKNHCGRETICQGPDGDSLAFSGRNQITRFRSYQME</sequence>
<reference evidence="1 2" key="1">
    <citation type="submission" date="2014-04" db="EMBL/GenBank/DDBJ databases">
        <authorList>
            <consortium name="DOE Joint Genome Institute"/>
            <person name="Kuo A."/>
            <person name="Gay G."/>
            <person name="Dore J."/>
            <person name="Kohler A."/>
            <person name="Nagy L.G."/>
            <person name="Floudas D."/>
            <person name="Copeland A."/>
            <person name="Barry K.W."/>
            <person name="Cichocki N."/>
            <person name="Veneault-Fourrey C."/>
            <person name="LaButti K."/>
            <person name="Lindquist E.A."/>
            <person name="Lipzen A."/>
            <person name="Lundell T."/>
            <person name="Morin E."/>
            <person name="Murat C."/>
            <person name="Sun H."/>
            <person name="Tunlid A."/>
            <person name="Henrissat B."/>
            <person name="Grigoriev I.V."/>
            <person name="Hibbett D.S."/>
            <person name="Martin F."/>
            <person name="Nordberg H.P."/>
            <person name="Cantor M.N."/>
            <person name="Hua S.X."/>
        </authorList>
    </citation>
    <scope>NUCLEOTIDE SEQUENCE [LARGE SCALE GENOMIC DNA]</scope>
    <source>
        <strain evidence="2">h7</strain>
    </source>
</reference>
<accession>A0A0C3CCY2</accession>
<dbReference type="HOGENOM" id="CLU_2867883_0_0_1"/>
<dbReference type="EMBL" id="KN831780">
    <property type="protein sequence ID" value="KIM41476.1"/>
    <property type="molecule type" value="Genomic_DNA"/>
</dbReference>
<evidence type="ECO:0000313" key="1">
    <source>
        <dbReference type="EMBL" id="KIM41476.1"/>
    </source>
</evidence>
<organism evidence="1 2">
    <name type="scientific">Hebeloma cylindrosporum</name>
    <dbReference type="NCBI Taxonomy" id="76867"/>
    <lineage>
        <taxon>Eukaryota</taxon>
        <taxon>Fungi</taxon>
        <taxon>Dikarya</taxon>
        <taxon>Basidiomycota</taxon>
        <taxon>Agaricomycotina</taxon>
        <taxon>Agaricomycetes</taxon>
        <taxon>Agaricomycetidae</taxon>
        <taxon>Agaricales</taxon>
        <taxon>Agaricineae</taxon>
        <taxon>Hymenogastraceae</taxon>
        <taxon>Hebeloma</taxon>
    </lineage>
</organism>
<name>A0A0C3CCY2_HEBCY</name>
<evidence type="ECO:0000313" key="2">
    <source>
        <dbReference type="Proteomes" id="UP000053424"/>
    </source>
</evidence>
<dbReference type="Proteomes" id="UP000053424">
    <property type="component" value="Unassembled WGS sequence"/>
</dbReference>
<dbReference type="AlphaFoldDB" id="A0A0C3CCY2"/>
<proteinExistence type="predicted"/>